<dbReference type="GO" id="GO:0000155">
    <property type="term" value="F:phosphorelay sensor kinase activity"/>
    <property type="evidence" value="ECO:0007669"/>
    <property type="project" value="TreeGrafter"/>
</dbReference>
<name>A0A7Y2P0E1_9BURK</name>
<comment type="caution">
    <text evidence="5">The sequence shown here is derived from an EMBL/GenBank/DDBJ whole genome shotgun (WGS) entry which is preliminary data.</text>
</comment>
<keyword evidence="5" id="KW-0418">Kinase</keyword>
<dbReference type="PRINTS" id="PR00344">
    <property type="entry name" value="BCTRLSENSOR"/>
</dbReference>
<evidence type="ECO:0000256" key="3">
    <source>
        <dbReference type="ARBA" id="ARBA00022553"/>
    </source>
</evidence>
<dbReference type="EMBL" id="JABAIV010000007">
    <property type="protein sequence ID" value="NNG24852.1"/>
    <property type="molecule type" value="Genomic_DNA"/>
</dbReference>
<keyword evidence="3" id="KW-0597">Phosphoprotein</keyword>
<dbReference type="InterPro" id="IPR005467">
    <property type="entry name" value="His_kinase_dom"/>
</dbReference>
<dbReference type="AlphaFoldDB" id="A0A7Y2P0E1"/>
<dbReference type="Proteomes" id="UP000533905">
    <property type="component" value="Unassembled WGS sequence"/>
</dbReference>
<dbReference type="InterPro" id="IPR003594">
    <property type="entry name" value="HATPase_dom"/>
</dbReference>
<proteinExistence type="predicted"/>
<accession>A0A7Y2P0E1</accession>
<dbReference type="EC" id="2.7.13.3" evidence="2"/>
<protein>
    <recommendedName>
        <fullName evidence="2">histidine kinase</fullName>
        <ecNumber evidence="2">2.7.13.3</ecNumber>
    </recommendedName>
</protein>
<dbReference type="InterPro" id="IPR036890">
    <property type="entry name" value="HATPase_C_sf"/>
</dbReference>
<evidence type="ECO:0000256" key="1">
    <source>
        <dbReference type="ARBA" id="ARBA00000085"/>
    </source>
</evidence>
<comment type="catalytic activity">
    <reaction evidence="1">
        <text>ATP + protein L-histidine = ADP + protein N-phospho-L-histidine.</text>
        <dbReference type="EC" id="2.7.13.3"/>
    </reaction>
</comment>
<reference evidence="5 6" key="1">
    <citation type="submission" date="2020-04" db="EMBL/GenBank/DDBJ databases">
        <title>Massilia sp. nov., a cold adapted bacteria isolated from Arctic soil.</title>
        <authorList>
            <person name="Son J."/>
            <person name="Ka J.-O."/>
        </authorList>
    </citation>
    <scope>NUCLEOTIDE SEQUENCE [LARGE SCALE GENOMIC DNA]</scope>
    <source>
        <strain evidence="5 6">ML15P13</strain>
    </source>
</reference>
<evidence type="ECO:0000313" key="6">
    <source>
        <dbReference type="Proteomes" id="UP000533905"/>
    </source>
</evidence>
<evidence type="ECO:0000313" key="5">
    <source>
        <dbReference type="EMBL" id="NNG24852.1"/>
    </source>
</evidence>
<dbReference type="PANTHER" id="PTHR43547:SF2">
    <property type="entry name" value="HYBRID SIGNAL TRANSDUCTION HISTIDINE KINASE C"/>
    <property type="match status" value="1"/>
</dbReference>
<dbReference type="SUPFAM" id="SSF55874">
    <property type="entry name" value="ATPase domain of HSP90 chaperone/DNA topoisomerase II/histidine kinase"/>
    <property type="match status" value="1"/>
</dbReference>
<dbReference type="InterPro" id="IPR004358">
    <property type="entry name" value="Sig_transdc_His_kin-like_C"/>
</dbReference>
<keyword evidence="6" id="KW-1185">Reference proteome</keyword>
<feature type="domain" description="Histidine kinase" evidence="4">
    <location>
        <begin position="164"/>
        <end position="374"/>
    </location>
</feature>
<dbReference type="PROSITE" id="PS50109">
    <property type="entry name" value="HIS_KIN"/>
    <property type="match status" value="1"/>
</dbReference>
<dbReference type="Pfam" id="PF02518">
    <property type="entry name" value="HATPase_c"/>
    <property type="match status" value="1"/>
</dbReference>
<dbReference type="Gene3D" id="3.30.565.10">
    <property type="entry name" value="Histidine kinase-like ATPase, C-terminal domain"/>
    <property type="match status" value="1"/>
</dbReference>
<evidence type="ECO:0000256" key="2">
    <source>
        <dbReference type="ARBA" id="ARBA00012438"/>
    </source>
</evidence>
<organism evidence="5 6">
    <name type="scientific">Telluria aromaticivorans</name>
    <dbReference type="NCBI Taxonomy" id="2725995"/>
    <lineage>
        <taxon>Bacteria</taxon>
        <taxon>Pseudomonadati</taxon>
        <taxon>Pseudomonadota</taxon>
        <taxon>Betaproteobacteria</taxon>
        <taxon>Burkholderiales</taxon>
        <taxon>Oxalobacteraceae</taxon>
        <taxon>Telluria group</taxon>
        <taxon>Telluria</taxon>
    </lineage>
</organism>
<sequence>MHDFLANNADDLIDRCVAKVAKRPKRHATATQLRNGIPMFLSQLTRTLEAEQVEGAGAGLAISGASGGDNATLSEMGVSAAAHGTALLALGYTVDQVVHDYGDLCQAITDLAVERDAPFTIDEFRTLNRCLDNAIADAVTEFSFQRDATLAEQQSADLNERLGFLMHELRNSLNVATMAVTAMEAGSLPVKGATGAVLKRSHEAMKRLITTSLDEVRIKGAEQGAAKVFSLASFIDEARESAQLDAESRNCELVVLPVDPALGIAGHRYQLLAALANILNNAFKFTCAQTSVTLSAYALGDRVLITVKDHCGGLPVGDAEKLFSPFTQRGDDRSGLGLGLSIARQSLAADDGEITVENFPGIGCAFTISLPRRVAP</sequence>
<dbReference type="PANTHER" id="PTHR43547">
    <property type="entry name" value="TWO-COMPONENT HISTIDINE KINASE"/>
    <property type="match status" value="1"/>
</dbReference>
<keyword evidence="5" id="KW-0808">Transferase</keyword>
<gene>
    <name evidence="5" type="ORF">HGB41_17860</name>
</gene>
<dbReference type="SMART" id="SM00387">
    <property type="entry name" value="HATPase_c"/>
    <property type="match status" value="1"/>
</dbReference>
<evidence type="ECO:0000259" key="4">
    <source>
        <dbReference type="PROSITE" id="PS50109"/>
    </source>
</evidence>